<dbReference type="OrthoDB" id="165822at2"/>
<feature type="active site" description="Proton donor/acceptor" evidence="2">
    <location>
        <position position="119"/>
    </location>
</feature>
<dbReference type="InterPro" id="IPR005754">
    <property type="entry name" value="Sortase"/>
</dbReference>
<evidence type="ECO:0000256" key="1">
    <source>
        <dbReference type="ARBA" id="ARBA00022801"/>
    </source>
</evidence>
<evidence type="ECO:0000256" key="3">
    <source>
        <dbReference type="SAM" id="Phobius"/>
    </source>
</evidence>
<dbReference type="STRING" id="46223.SAMN05421852_101210"/>
<dbReference type="RefSeq" id="WP_093227199.1">
    <property type="nucleotide sequence ID" value="NZ_FORR01000001.1"/>
</dbReference>
<dbReference type="NCBIfam" id="NF033746">
    <property type="entry name" value="class_D_sortase"/>
    <property type="match status" value="1"/>
</dbReference>
<dbReference type="GO" id="GO:0016787">
    <property type="term" value="F:hydrolase activity"/>
    <property type="evidence" value="ECO:0007669"/>
    <property type="project" value="UniProtKB-KW"/>
</dbReference>
<evidence type="ECO:0000313" key="5">
    <source>
        <dbReference type="Proteomes" id="UP000199545"/>
    </source>
</evidence>
<name>A0A1I3JUZ4_9BACL</name>
<keyword evidence="3" id="KW-0812">Transmembrane</keyword>
<dbReference type="InterPro" id="IPR041999">
    <property type="entry name" value="Sortase_D_1"/>
</dbReference>
<dbReference type="Pfam" id="PF04203">
    <property type="entry name" value="Sortase"/>
    <property type="match status" value="1"/>
</dbReference>
<dbReference type="SUPFAM" id="SSF63817">
    <property type="entry name" value="Sortase"/>
    <property type="match status" value="1"/>
</dbReference>
<gene>
    <name evidence="4" type="ORF">SAMN05421852_101210</name>
</gene>
<feature type="active site" description="Acyl-thioester intermediate" evidence="2">
    <location>
        <position position="176"/>
    </location>
</feature>
<dbReference type="Proteomes" id="UP000199545">
    <property type="component" value="Unassembled WGS sequence"/>
</dbReference>
<feature type="transmembrane region" description="Helical" evidence="3">
    <location>
        <begin position="5"/>
        <end position="25"/>
    </location>
</feature>
<sequence length="201" mass="22868">MIRKLAWLFIIAGGILLFYNAYHWWKEASLVDQDISAAETFLKDWANRTKHPTLDQGVPYPKKPKIGDKIGELIVPRLQSTLPIVEGTNEYALSKGVGRFIGGGTVLPGETGHVVLSGHRDTLFRNINKLQIGDKIYIRYSNKVFTYQIRKTWITHAEDRTVIVPIARPVLSLTTCYPFDYVGNAPERYILRAELIEIQQV</sequence>
<dbReference type="EMBL" id="FORR01000001">
    <property type="protein sequence ID" value="SFI63838.1"/>
    <property type="molecule type" value="Genomic_DNA"/>
</dbReference>
<keyword evidence="1" id="KW-0378">Hydrolase</keyword>
<evidence type="ECO:0000313" key="4">
    <source>
        <dbReference type="EMBL" id="SFI63838.1"/>
    </source>
</evidence>
<dbReference type="NCBIfam" id="TIGR01076">
    <property type="entry name" value="sortase_fam"/>
    <property type="match status" value="1"/>
</dbReference>
<dbReference type="CDD" id="cd05828">
    <property type="entry name" value="Sortase_D_1"/>
    <property type="match status" value="1"/>
</dbReference>
<protein>
    <submittedName>
        <fullName evidence="4">Sortase A</fullName>
    </submittedName>
</protein>
<proteinExistence type="predicted"/>
<reference evidence="4 5" key="1">
    <citation type="submission" date="2016-10" db="EMBL/GenBank/DDBJ databases">
        <authorList>
            <person name="de Groot N.N."/>
        </authorList>
    </citation>
    <scope>NUCLEOTIDE SEQUENCE [LARGE SCALE GENOMIC DNA]</scope>
    <source>
        <strain evidence="4 5">DSM 44778</strain>
    </source>
</reference>
<dbReference type="AlphaFoldDB" id="A0A1I3JUZ4"/>
<keyword evidence="3" id="KW-0472">Membrane</keyword>
<evidence type="ECO:0000256" key="2">
    <source>
        <dbReference type="PIRSR" id="PIRSR605754-1"/>
    </source>
</evidence>
<dbReference type="InterPro" id="IPR023365">
    <property type="entry name" value="Sortase_dom-sf"/>
</dbReference>
<organism evidence="4 5">
    <name type="scientific">Thermoflavimicrobium dichotomicum</name>
    <dbReference type="NCBI Taxonomy" id="46223"/>
    <lineage>
        <taxon>Bacteria</taxon>
        <taxon>Bacillati</taxon>
        <taxon>Bacillota</taxon>
        <taxon>Bacilli</taxon>
        <taxon>Bacillales</taxon>
        <taxon>Thermoactinomycetaceae</taxon>
        <taxon>Thermoflavimicrobium</taxon>
    </lineage>
</organism>
<keyword evidence="3" id="KW-1133">Transmembrane helix</keyword>
<accession>A0A1I3JUZ4</accession>
<dbReference type="InterPro" id="IPR053525">
    <property type="entry name" value="Sortase_D"/>
</dbReference>
<keyword evidence="5" id="KW-1185">Reference proteome</keyword>
<dbReference type="Gene3D" id="2.40.260.10">
    <property type="entry name" value="Sortase"/>
    <property type="match status" value="1"/>
</dbReference>